<dbReference type="Gene3D" id="3.10.20.30">
    <property type="match status" value="1"/>
</dbReference>
<dbReference type="PANTHER" id="PTHR34472:SF1">
    <property type="entry name" value="SULFUR CARRIER PROTEIN THIS"/>
    <property type="match status" value="1"/>
</dbReference>
<dbReference type="SUPFAM" id="SSF54285">
    <property type="entry name" value="MoaD/ThiS"/>
    <property type="match status" value="1"/>
</dbReference>
<protein>
    <submittedName>
        <fullName evidence="1">Sulfur carrier protein ThiS</fullName>
    </submittedName>
</protein>
<accession>A0A1J5QJF0</accession>
<dbReference type="EMBL" id="MLJW01000686">
    <property type="protein sequence ID" value="OIQ83622.1"/>
    <property type="molecule type" value="Genomic_DNA"/>
</dbReference>
<comment type="caution">
    <text evidence="1">The sequence shown here is derived from an EMBL/GenBank/DDBJ whole genome shotgun (WGS) entry which is preliminary data.</text>
</comment>
<dbReference type="InterPro" id="IPR012675">
    <property type="entry name" value="Beta-grasp_dom_sf"/>
</dbReference>
<name>A0A1J5QJF0_9ZZZZ</name>
<evidence type="ECO:0000313" key="1">
    <source>
        <dbReference type="EMBL" id="OIQ83622.1"/>
    </source>
</evidence>
<dbReference type="AlphaFoldDB" id="A0A1J5QJF0"/>
<dbReference type="InterPro" id="IPR003749">
    <property type="entry name" value="ThiS/MoaD-like"/>
</dbReference>
<dbReference type="NCBIfam" id="TIGR01683">
    <property type="entry name" value="thiS"/>
    <property type="match status" value="1"/>
</dbReference>
<dbReference type="CDD" id="cd00565">
    <property type="entry name" value="Ubl_ThiS"/>
    <property type="match status" value="1"/>
</dbReference>
<gene>
    <name evidence="1" type="ORF">GALL_345670</name>
</gene>
<reference evidence="1" key="1">
    <citation type="submission" date="2016-10" db="EMBL/GenBank/DDBJ databases">
        <title>Sequence of Gallionella enrichment culture.</title>
        <authorList>
            <person name="Poehlein A."/>
            <person name="Muehling M."/>
            <person name="Daniel R."/>
        </authorList>
    </citation>
    <scope>NUCLEOTIDE SEQUENCE</scope>
</reference>
<proteinExistence type="predicted"/>
<dbReference type="Pfam" id="PF02597">
    <property type="entry name" value="ThiS"/>
    <property type="match status" value="1"/>
</dbReference>
<dbReference type="InterPro" id="IPR016155">
    <property type="entry name" value="Mopterin_synth/thiamin_S_b"/>
</dbReference>
<dbReference type="PANTHER" id="PTHR34472">
    <property type="entry name" value="SULFUR CARRIER PROTEIN THIS"/>
    <property type="match status" value="1"/>
</dbReference>
<dbReference type="InterPro" id="IPR010035">
    <property type="entry name" value="Thi_S"/>
</dbReference>
<sequence>MPPESADRTLWLNGQAVQTCAGTLHALLAERGLDTAQRAFACAVNGTFIPRARWAEQALAAQDRIDIVAPVVGG</sequence>
<organism evidence="1">
    <name type="scientific">mine drainage metagenome</name>
    <dbReference type="NCBI Taxonomy" id="410659"/>
    <lineage>
        <taxon>unclassified sequences</taxon>
        <taxon>metagenomes</taxon>
        <taxon>ecological metagenomes</taxon>
    </lineage>
</organism>